<proteinExistence type="predicted"/>
<dbReference type="GO" id="GO:0016787">
    <property type="term" value="F:hydrolase activity"/>
    <property type="evidence" value="ECO:0007669"/>
    <property type="project" value="UniProtKB-KW"/>
</dbReference>
<evidence type="ECO:0000313" key="3">
    <source>
        <dbReference type="Proteomes" id="UP001551695"/>
    </source>
</evidence>
<dbReference type="EMBL" id="JBFAKC010000005">
    <property type="protein sequence ID" value="MEV0708551.1"/>
    <property type="molecule type" value="Genomic_DNA"/>
</dbReference>
<evidence type="ECO:0000313" key="2">
    <source>
        <dbReference type="EMBL" id="MEV0708551.1"/>
    </source>
</evidence>
<keyword evidence="3" id="KW-1185">Reference proteome</keyword>
<organism evidence="2 3">
    <name type="scientific">Nocardia aurea</name>
    <dbReference type="NCBI Taxonomy" id="2144174"/>
    <lineage>
        <taxon>Bacteria</taxon>
        <taxon>Bacillati</taxon>
        <taxon>Actinomycetota</taxon>
        <taxon>Actinomycetes</taxon>
        <taxon>Mycobacteriales</taxon>
        <taxon>Nocardiaceae</taxon>
        <taxon>Nocardia</taxon>
    </lineage>
</organism>
<comment type="caution">
    <text evidence="2">The sequence shown here is derived from an EMBL/GenBank/DDBJ whole genome shotgun (WGS) entry which is preliminary data.</text>
</comment>
<keyword evidence="2" id="KW-0378">Hydrolase</keyword>
<name>A0ABV3FT01_9NOCA</name>
<reference evidence="2 3" key="1">
    <citation type="submission" date="2024-06" db="EMBL/GenBank/DDBJ databases">
        <title>The Natural Products Discovery Center: Release of the First 8490 Sequenced Strains for Exploring Actinobacteria Biosynthetic Diversity.</title>
        <authorList>
            <person name="Kalkreuter E."/>
            <person name="Kautsar S.A."/>
            <person name="Yang D."/>
            <person name="Bader C.D."/>
            <person name="Teijaro C.N."/>
            <person name="Fluegel L."/>
            <person name="Davis C.M."/>
            <person name="Simpson J.R."/>
            <person name="Lauterbach L."/>
            <person name="Steele A.D."/>
            <person name="Gui C."/>
            <person name="Meng S."/>
            <person name="Li G."/>
            <person name="Viehrig K."/>
            <person name="Ye F."/>
            <person name="Su P."/>
            <person name="Kiefer A.F."/>
            <person name="Nichols A."/>
            <person name="Cepeda A.J."/>
            <person name="Yan W."/>
            <person name="Fan B."/>
            <person name="Jiang Y."/>
            <person name="Adhikari A."/>
            <person name="Zheng C.-J."/>
            <person name="Schuster L."/>
            <person name="Cowan T.M."/>
            <person name="Smanski M.J."/>
            <person name="Chevrette M.G."/>
            <person name="De Carvalho L.P.S."/>
            <person name="Shen B."/>
        </authorList>
    </citation>
    <scope>NUCLEOTIDE SEQUENCE [LARGE SCALE GENOMIC DNA]</scope>
    <source>
        <strain evidence="2 3">NPDC050403</strain>
    </source>
</reference>
<dbReference type="SUPFAM" id="SSF53474">
    <property type="entry name" value="alpha/beta-Hydrolases"/>
    <property type="match status" value="1"/>
</dbReference>
<feature type="domain" description="AB hydrolase-1" evidence="1">
    <location>
        <begin position="30"/>
        <end position="154"/>
    </location>
</feature>
<sequence>MTAGPATTVSVHTLDVPGATLHYEIRGAGPLIVFVGAPMGADAFAPIADILASTHTVLTTDPRGHQRSPLDDPEQDSTAALRGADLAALITHLGAGPAVVFGSSGGAVSALALVQQDPDLVTTVIAHEPPSIGLLDDRDSLLDGTTDLIETYRGGDTVGAWRKFFAQANIQIPDPLLTQMFGGDRPAQDLASEKYWFEHEIVHTVGWQPDPAVLAAAPTRVIIGLGADSAGQLCARTCHELARRLGTTPTVFPGGHTGFTEDIPAFAARLREVLRTA</sequence>
<dbReference type="InterPro" id="IPR000073">
    <property type="entry name" value="AB_hydrolase_1"/>
</dbReference>
<gene>
    <name evidence="2" type="ORF">AB0I48_13385</name>
</gene>
<dbReference type="RefSeq" id="WP_109530199.1">
    <property type="nucleotide sequence ID" value="NZ_JBFAKC010000005.1"/>
</dbReference>
<evidence type="ECO:0000259" key="1">
    <source>
        <dbReference type="Pfam" id="PF00561"/>
    </source>
</evidence>
<dbReference type="Pfam" id="PF00561">
    <property type="entry name" value="Abhydrolase_1"/>
    <property type="match status" value="1"/>
</dbReference>
<dbReference type="Proteomes" id="UP001551695">
    <property type="component" value="Unassembled WGS sequence"/>
</dbReference>
<accession>A0ABV3FT01</accession>
<protein>
    <submittedName>
        <fullName evidence="2">Alpha/beta hydrolase</fullName>
    </submittedName>
</protein>
<dbReference type="Gene3D" id="3.40.50.1820">
    <property type="entry name" value="alpha/beta hydrolase"/>
    <property type="match status" value="1"/>
</dbReference>
<dbReference type="InterPro" id="IPR029058">
    <property type="entry name" value="AB_hydrolase_fold"/>
</dbReference>